<dbReference type="Proteomes" id="UP001498398">
    <property type="component" value="Unassembled WGS sequence"/>
</dbReference>
<gene>
    <name evidence="2" type="ORF">VKT23_011446</name>
</gene>
<evidence type="ECO:0000256" key="1">
    <source>
        <dbReference type="SAM" id="SignalP"/>
    </source>
</evidence>
<feature type="chain" id="PRO_5045673745" evidence="1">
    <location>
        <begin position="29"/>
        <end position="185"/>
    </location>
</feature>
<evidence type="ECO:0000313" key="3">
    <source>
        <dbReference type="Proteomes" id="UP001498398"/>
    </source>
</evidence>
<keyword evidence="1" id="KW-0732">Signal</keyword>
<dbReference type="EMBL" id="JBANRG010000025">
    <property type="protein sequence ID" value="KAK7453934.1"/>
    <property type="molecule type" value="Genomic_DNA"/>
</dbReference>
<keyword evidence="3" id="KW-1185">Reference proteome</keyword>
<proteinExistence type="predicted"/>
<comment type="caution">
    <text evidence="2">The sequence shown here is derived from an EMBL/GenBank/DDBJ whole genome shotgun (WGS) entry which is preliminary data.</text>
</comment>
<evidence type="ECO:0000313" key="2">
    <source>
        <dbReference type="EMBL" id="KAK7453934.1"/>
    </source>
</evidence>
<sequence length="185" mass="20542">MNLAFTKKASPLVILHVYLMLTASLVAASNTTTTVAAPYDISEYEKTTYYHGISPDPPELLYRSDLHSNPFPKPVGRHPHPPTKSIYGVFNTPLNAVWGTVAPQIRDLLKARKIRYSTIQTARFLTHGEDDKDHFGPIVIWIATYPATTTAKNAYDASPYILALLEANGVEGAVVEWYEGVVERL</sequence>
<reference evidence="2 3" key="1">
    <citation type="submission" date="2024-01" db="EMBL/GenBank/DDBJ databases">
        <title>A draft genome for the cacao thread blight pathogen Marasmiellus scandens.</title>
        <authorList>
            <person name="Baruah I.K."/>
            <person name="Leung J."/>
            <person name="Bukari Y."/>
            <person name="Amoako-Attah I."/>
            <person name="Meinhardt L.W."/>
            <person name="Bailey B.A."/>
            <person name="Cohen S.P."/>
        </authorList>
    </citation>
    <scope>NUCLEOTIDE SEQUENCE [LARGE SCALE GENOMIC DNA]</scope>
    <source>
        <strain evidence="2 3">GH-19</strain>
    </source>
</reference>
<accession>A0ABR1J882</accession>
<name>A0ABR1J882_9AGAR</name>
<feature type="signal peptide" evidence="1">
    <location>
        <begin position="1"/>
        <end position="28"/>
    </location>
</feature>
<organism evidence="2 3">
    <name type="scientific">Marasmiellus scandens</name>
    <dbReference type="NCBI Taxonomy" id="2682957"/>
    <lineage>
        <taxon>Eukaryota</taxon>
        <taxon>Fungi</taxon>
        <taxon>Dikarya</taxon>
        <taxon>Basidiomycota</taxon>
        <taxon>Agaricomycotina</taxon>
        <taxon>Agaricomycetes</taxon>
        <taxon>Agaricomycetidae</taxon>
        <taxon>Agaricales</taxon>
        <taxon>Marasmiineae</taxon>
        <taxon>Omphalotaceae</taxon>
        <taxon>Marasmiellus</taxon>
    </lineage>
</organism>
<protein>
    <submittedName>
        <fullName evidence="2">Uncharacterized protein</fullName>
    </submittedName>
</protein>